<dbReference type="Proteomes" id="UP000182179">
    <property type="component" value="Unassembled WGS sequence"/>
</dbReference>
<keyword evidence="6" id="KW-1003">Cell membrane</keyword>
<proteinExistence type="inferred from homology"/>
<dbReference type="GO" id="GO:0140359">
    <property type="term" value="F:ABC-type transporter activity"/>
    <property type="evidence" value="ECO:0007669"/>
    <property type="project" value="InterPro"/>
</dbReference>
<comment type="subcellular location">
    <subcellularLocation>
        <location evidence="6">Cell inner membrane</location>
        <topology evidence="6">Multi-pass membrane protein</topology>
    </subcellularLocation>
    <subcellularLocation>
        <location evidence="1">Membrane</location>
        <topology evidence="1">Multi-pass membrane protein</topology>
    </subcellularLocation>
</comment>
<feature type="domain" description="ABC transmembrane type-2" evidence="7">
    <location>
        <begin position="20"/>
        <end position="248"/>
    </location>
</feature>
<evidence type="ECO:0000256" key="3">
    <source>
        <dbReference type="ARBA" id="ARBA00022692"/>
    </source>
</evidence>
<dbReference type="RefSeq" id="WP_071483322.1">
    <property type="nucleotide sequence ID" value="NZ_FNTS01000002.1"/>
</dbReference>
<feature type="transmembrane region" description="Helical" evidence="6">
    <location>
        <begin position="55"/>
        <end position="80"/>
    </location>
</feature>
<reference evidence="8 10" key="1">
    <citation type="submission" date="2016-08" db="EMBL/GenBank/DDBJ databases">
        <title>Draft genome sequence of Pseudomonas costantinii LMG 22119, type strain isolated from cultivated mushroom (Agaricus bisporus) sporophores.</title>
        <authorList>
            <person name="Tambong J.T."/>
        </authorList>
    </citation>
    <scope>NUCLEOTIDE SEQUENCE [LARGE SCALE GENOMIC DNA]</scope>
    <source>
        <strain evidence="8 10">LMG 22119</strain>
    </source>
</reference>
<dbReference type="PANTHER" id="PTHR43027:SF1">
    <property type="entry name" value="DOXORUBICIN RESISTANCE ABC TRANSPORTER PERMEASE PROTEIN DRRC-RELATED"/>
    <property type="match status" value="1"/>
</dbReference>
<evidence type="ECO:0000313" key="11">
    <source>
        <dbReference type="Proteomes" id="UP000182179"/>
    </source>
</evidence>
<accession>A0A1S2V5J5</accession>
<dbReference type="Proteomes" id="UP000181661">
    <property type="component" value="Unassembled WGS sequence"/>
</dbReference>
<evidence type="ECO:0000256" key="2">
    <source>
        <dbReference type="ARBA" id="ARBA00007783"/>
    </source>
</evidence>
<dbReference type="InterPro" id="IPR052902">
    <property type="entry name" value="ABC-2_transporter"/>
</dbReference>
<comment type="caution">
    <text evidence="8">The sequence shown here is derived from an EMBL/GenBank/DDBJ whole genome shotgun (WGS) entry which is preliminary data.</text>
</comment>
<dbReference type="PANTHER" id="PTHR43027">
    <property type="entry name" value="DOXORUBICIN RESISTANCE ABC TRANSPORTER PERMEASE PROTEIN DRRC-RELATED"/>
    <property type="match status" value="1"/>
</dbReference>
<keyword evidence="3 6" id="KW-0812">Transmembrane</keyword>
<organism evidence="8 10">
    <name type="scientific">Pseudomonas costantinii</name>
    <dbReference type="NCBI Taxonomy" id="168469"/>
    <lineage>
        <taxon>Bacteria</taxon>
        <taxon>Pseudomonadati</taxon>
        <taxon>Pseudomonadota</taxon>
        <taxon>Gammaproteobacteria</taxon>
        <taxon>Pseudomonadales</taxon>
        <taxon>Pseudomonadaceae</taxon>
        <taxon>Pseudomonas</taxon>
    </lineage>
</organism>
<keyword evidence="11" id="KW-1185">Reference proteome</keyword>
<feature type="transmembrane region" description="Helical" evidence="6">
    <location>
        <begin position="25"/>
        <end position="43"/>
    </location>
</feature>
<reference evidence="9 11" key="2">
    <citation type="submission" date="2016-10" db="EMBL/GenBank/DDBJ databases">
        <authorList>
            <person name="Varghese N."/>
            <person name="Submissions S."/>
        </authorList>
    </citation>
    <scope>NUCLEOTIDE SEQUENCE [LARGE SCALE GENOMIC DNA]</scope>
    <source>
        <strain evidence="9 11">BS2773</strain>
    </source>
</reference>
<evidence type="ECO:0000256" key="6">
    <source>
        <dbReference type="RuleBase" id="RU361157"/>
    </source>
</evidence>
<dbReference type="EMBL" id="FNTS01000002">
    <property type="protein sequence ID" value="SED17627.1"/>
    <property type="molecule type" value="Genomic_DNA"/>
</dbReference>
<name>A0A1S2V5J5_9PSED</name>
<comment type="caution">
    <text evidence="6">Lacks conserved residue(s) required for the propagation of feature annotation.</text>
</comment>
<dbReference type="InterPro" id="IPR013525">
    <property type="entry name" value="ABC2_TM"/>
</dbReference>
<keyword evidence="4 6" id="KW-1133">Transmembrane helix</keyword>
<evidence type="ECO:0000313" key="10">
    <source>
        <dbReference type="Proteomes" id="UP000181661"/>
    </source>
</evidence>
<gene>
    <name evidence="8" type="ORF">BFL40_07295</name>
    <name evidence="9" type="ORF">SAMN04515675_0139</name>
</gene>
<feature type="transmembrane region" description="Helical" evidence="6">
    <location>
        <begin position="100"/>
        <end position="123"/>
    </location>
</feature>
<keyword evidence="6" id="KW-0813">Transport</keyword>
<evidence type="ECO:0000256" key="1">
    <source>
        <dbReference type="ARBA" id="ARBA00004141"/>
    </source>
</evidence>
<dbReference type="InterPro" id="IPR000412">
    <property type="entry name" value="ABC_2_transport"/>
</dbReference>
<dbReference type="GO" id="GO:0043190">
    <property type="term" value="C:ATP-binding cassette (ABC) transporter complex"/>
    <property type="evidence" value="ECO:0007669"/>
    <property type="project" value="InterPro"/>
</dbReference>
<evidence type="ECO:0000256" key="4">
    <source>
        <dbReference type="ARBA" id="ARBA00022989"/>
    </source>
</evidence>
<comment type="similarity">
    <text evidence="2 6">Belongs to the ABC-2 integral membrane protein family.</text>
</comment>
<dbReference type="PRINTS" id="PR00164">
    <property type="entry name" value="ABC2TRNSPORT"/>
</dbReference>
<evidence type="ECO:0000313" key="9">
    <source>
        <dbReference type="EMBL" id="SED17627.1"/>
    </source>
</evidence>
<dbReference type="EMBL" id="MDDR01000009">
    <property type="protein sequence ID" value="OIN53987.1"/>
    <property type="molecule type" value="Genomic_DNA"/>
</dbReference>
<evidence type="ECO:0000313" key="8">
    <source>
        <dbReference type="EMBL" id="OIN53987.1"/>
    </source>
</evidence>
<feature type="transmembrane region" description="Helical" evidence="6">
    <location>
        <begin position="227"/>
        <end position="245"/>
    </location>
</feature>
<dbReference type="InterPro" id="IPR047817">
    <property type="entry name" value="ABC2_TM_bact-type"/>
</dbReference>
<feature type="transmembrane region" description="Helical" evidence="6">
    <location>
        <begin position="135"/>
        <end position="157"/>
    </location>
</feature>
<dbReference type="PROSITE" id="PS51012">
    <property type="entry name" value="ABC_TM2"/>
    <property type="match status" value="1"/>
</dbReference>
<dbReference type="Pfam" id="PF01061">
    <property type="entry name" value="ABC2_membrane"/>
    <property type="match status" value="1"/>
</dbReference>
<keyword evidence="5 6" id="KW-0472">Membrane</keyword>
<dbReference type="AlphaFoldDB" id="A0A1S2V5J5"/>
<evidence type="ECO:0000259" key="7">
    <source>
        <dbReference type="PROSITE" id="PS51012"/>
    </source>
</evidence>
<sequence>MRLFISFFVAQCVLASRSRIALFWSFVYPVAMLLLMLSVFGGSGKSDATGSDPRLITVTGVYVLTMMSGGIFALATVLSADLHSGIYKRLKLTDLQPAQVLAALILRQFVTVILGMALVYAGSTLLFSVTPHGNFFAIAFLTVVATVLFCSIGLIIANLCAHPPTATATANAIFLVMLFLSGSTFPKAFFPGWLINAAQVLPASHLFDLLEAQLYYNEGLTSNMPSLVVLLAMCLVLFVIAVKTFKWK</sequence>
<protein>
    <recommendedName>
        <fullName evidence="6">Transport permease protein</fullName>
    </recommendedName>
</protein>
<dbReference type="PIRSF" id="PIRSF006648">
    <property type="entry name" value="DrrB"/>
    <property type="match status" value="1"/>
</dbReference>
<evidence type="ECO:0000256" key="5">
    <source>
        <dbReference type="ARBA" id="ARBA00023136"/>
    </source>
</evidence>